<sequence>MVILCVAGILFTGGNARAQGLTIAVAPESQVTGQFFTLGDIARISGDDAGRIASLEQIRLGRTPAPGQSILFSAELLAIRLNTGSHDLTGLTWQVPPQFRVTALSQVITGERLTGLAAQYLREHLTGSDVELLPVGQPQDLVVPPGAVGFTIELPYGLKYNAPTTVHIGLNLAGQPYTAARVRIDIKRYEQVAVASRAIAPRDLITADNIIFERRDTGRMPPGYFTDPDQVLGLAVKRQLSPGTAISESVLVKPLLIKRGQTVRIVAQTGGIEVSAPGVALQSGSEGQSIRVQNTTSRKVITARIMDETTVLAQI</sequence>
<dbReference type="Gene3D" id="3.90.1210.10">
    <property type="entry name" value="Antifreeze-like/N-acetylneuraminic acid synthase C-terminal domain"/>
    <property type="match status" value="1"/>
</dbReference>
<dbReference type="GO" id="GO:0042597">
    <property type="term" value="C:periplasmic space"/>
    <property type="evidence" value="ECO:0007669"/>
    <property type="project" value="UniProtKB-SubCell"/>
</dbReference>
<dbReference type="Gene3D" id="2.30.30.760">
    <property type="match status" value="1"/>
</dbReference>
<dbReference type="Pfam" id="PF13144">
    <property type="entry name" value="ChapFlgA"/>
    <property type="match status" value="1"/>
</dbReference>
<dbReference type="InterPro" id="IPR017585">
    <property type="entry name" value="SAF_FlgA"/>
</dbReference>
<dbReference type="NCBIfam" id="TIGR03170">
    <property type="entry name" value="flgA_cterm"/>
    <property type="match status" value="1"/>
</dbReference>
<keyword evidence="2" id="KW-0732">Signal</keyword>
<dbReference type="PANTHER" id="PTHR36307">
    <property type="entry name" value="FLAGELLA BASAL BODY P-RING FORMATION PROTEIN FLGA"/>
    <property type="match status" value="1"/>
</dbReference>
<name>A0A517DXX0_9FIRM</name>
<dbReference type="PANTHER" id="PTHR36307:SF1">
    <property type="entry name" value="FLAGELLA BASAL BODY P-RING FORMATION PROTEIN FLGA"/>
    <property type="match status" value="1"/>
</dbReference>
<evidence type="ECO:0000313" key="5">
    <source>
        <dbReference type="EMBL" id="QDR82096.1"/>
    </source>
</evidence>
<keyword evidence="3" id="KW-0574">Periplasm</keyword>
<reference evidence="5 6" key="1">
    <citation type="submission" date="2019-02" db="EMBL/GenBank/DDBJ databases">
        <title>Closed genome of Sporomusa termitida DSM 4440.</title>
        <authorList>
            <person name="Poehlein A."/>
            <person name="Daniel R."/>
        </authorList>
    </citation>
    <scope>NUCLEOTIDE SEQUENCE [LARGE SCALE GENOMIC DNA]</scope>
    <source>
        <strain evidence="5 6">DSM 4440</strain>
    </source>
</reference>
<protein>
    <submittedName>
        <fullName evidence="5">Flagella basal body P-ring formation protein FlgA</fullName>
    </submittedName>
</protein>
<gene>
    <name evidence="5" type="ORF">SPTER_35170</name>
</gene>
<keyword evidence="5" id="KW-0969">Cilium</keyword>
<proteinExistence type="predicted"/>
<dbReference type="Proteomes" id="UP000320776">
    <property type="component" value="Chromosome"/>
</dbReference>
<dbReference type="KEGG" id="sted:SPTER_35170"/>
<evidence type="ECO:0000256" key="3">
    <source>
        <dbReference type="ARBA" id="ARBA00022764"/>
    </source>
</evidence>
<dbReference type="SMART" id="SM00858">
    <property type="entry name" value="SAF"/>
    <property type="match status" value="1"/>
</dbReference>
<dbReference type="EMBL" id="CP036259">
    <property type="protein sequence ID" value="QDR82096.1"/>
    <property type="molecule type" value="Genomic_DNA"/>
</dbReference>
<evidence type="ECO:0000259" key="4">
    <source>
        <dbReference type="SMART" id="SM00858"/>
    </source>
</evidence>
<dbReference type="AlphaFoldDB" id="A0A517DXX0"/>
<dbReference type="InterPro" id="IPR039246">
    <property type="entry name" value="Flagellar_FlgA"/>
</dbReference>
<evidence type="ECO:0000256" key="2">
    <source>
        <dbReference type="ARBA" id="ARBA00022729"/>
    </source>
</evidence>
<keyword evidence="5" id="KW-0282">Flagellum</keyword>
<accession>A0A517DXX0</accession>
<keyword evidence="5" id="KW-0966">Cell projection</keyword>
<dbReference type="GO" id="GO:0044780">
    <property type="term" value="P:bacterial-type flagellum assembly"/>
    <property type="evidence" value="ECO:0007669"/>
    <property type="project" value="InterPro"/>
</dbReference>
<keyword evidence="6" id="KW-1185">Reference proteome</keyword>
<evidence type="ECO:0000313" key="6">
    <source>
        <dbReference type="Proteomes" id="UP000320776"/>
    </source>
</evidence>
<dbReference type="CDD" id="cd11614">
    <property type="entry name" value="SAF_CpaB_FlgA_like"/>
    <property type="match status" value="1"/>
</dbReference>
<feature type="domain" description="SAF" evidence="4">
    <location>
        <begin position="190"/>
        <end position="252"/>
    </location>
</feature>
<dbReference type="InterPro" id="IPR013974">
    <property type="entry name" value="SAF"/>
</dbReference>
<organism evidence="5 6">
    <name type="scientific">Sporomusa termitida</name>
    <dbReference type="NCBI Taxonomy" id="2377"/>
    <lineage>
        <taxon>Bacteria</taxon>
        <taxon>Bacillati</taxon>
        <taxon>Bacillota</taxon>
        <taxon>Negativicutes</taxon>
        <taxon>Selenomonadales</taxon>
        <taxon>Sporomusaceae</taxon>
        <taxon>Sporomusa</taxon>
    </lineage>
</organism>
<comment type="subcellular location">
    <subcellularLocation>
        <location evidence="1">Periplasm</location>
    </subcellularLocation>
</comment>
<evidence type="ECO:0000256" key="1">
    <source>
        <dbReference type="ARBA" id="ARBA00004418"/>
    </source>
</evidence>